<keyword evidence="3" id="KW-1185">Reference proteome</keyword>
<protein>
    <submittedName>
        <fullName evidence="2">Uncharacterized protein</fullName>
    </submittedName>
</protein>
<comment type="caution">
    <text evidence="2">The sequence shown here is derived from an EMBL/GenBank/DDBJ whole genome shotgun (WGS) entry which is preliminary data.</text>
</comment>
<name>A0ABR1JK25_9AGAR</name>
<evidence type="ECO:0000256" key="1">
    <source>
        <dbReference type="SAM" id="MobiDB-lite"/>
    </source>
</evidence>
<dbReference type="Proteomes" id="UP001498398">
    <property type="component" value="Unassembled WGS sequence"/>
</dbReference>
<organism evidence="2 3">
    <name type="scientific">Marasmiellus scandens</name>
    <dbReference type="NCBI Taxonomy" id="2682957"/>
    <lineage>
        <taxon>Eukaryota</taxon>
        <taxon>Fungi</taxon>
        <taxon>Dikarya</taxon>
        <taxon>Basidiomycota</taxon>
        <taxon>Agaricomycotina</taxon>
        <taxon>Agaricomycetes</taxon>
        <taxon>Agaricomycetidae</taxon>
        <taxon>Agaricales</taxon>
        <taxon>Marasmiineae</taxon>
        <taxon>Omphalotaceae</taxon>
        <taxon>Marasmiellus</taxon>
    </lineage>
</organism>
<sequence length="98" mass="10592">MNIVNAIIQQGMGIYPTSIIVLVQMQKTLWATEDEDSGNSSTPHTGMVFASPNTSRTTECFTSQGLPSYASELTHNTALIGEQLFVPPEDPHDSPSPI</sequence>
<evidence type="ECO:0000313" key="2">
    <source>
        <dbReference type="EMBL" id="KAK7461769.1"/>
    </source>
</evidence>
<evidence type="ECO:0000313" key="3">
    <source>
        <dbReference type="Proteomes" id="UP001498398"/>
    </source>
</evidence>
<reference evidence="2 3" key="1">
    <citation type="submission" date="2024-01" db="EMBL/GenBank/DDBJ databases">
        <title>A draft genome for the cacao thread blight pathogen Marasmiellus scandens.</title>
        <authorList>
            <person name="Baruah I.K."/>
            <person name="Leung J."/>
            <person name="Bukari Y."/>
            <person name="Amoako-Attah I."/>
            <person name="Meinhardt L.W."/>
            <person name="Bailey B.A."/>
            <person name="Cohen S.P."/>
        </authorList>
    </citation>
    <scope>NUCLEOTIDE SEQUENCE [LARGE SCALE GENOMIC DNA]</scope>
    <source>
        <strain evidence="2 3">GH-19</strain>
    </source>
</reference>
<dbReference type="EMBL" id="JBANRG010000012">
    <property type="protein sequence ID" value="KAK7461769.1"/>
    <property type="molecule type" value="Genomic_DNA"/>
</dbReference>
<feature type="region of interest" description="Disordered" evidence="1">
    <location>
        <begin position="33"/>
        <end position="57"/>
    </location>
</feature>
<proteinExistence type="predicted"/>
<gene>
    <name evidence="2" type="ORF">VKT23_008200</name>
</gene>
<accession>A0ABR1JK25</accession>